<evidence type="ECO:0000259" key="1">
    <source>
        <dbReference type="Pfam" id="PF01869"/>
    </source>
</evidence>
<keyword evidence="2" id="KW-0418">Kinase</keyword>
<dbReference type="RefSeq" id="WP_239159758.1">
    <property type="nucleotide sequence ID" value="NZ_BAAATV010000037.1"/>
</dbReference>
<dbReference type="GO" id="GO:0016301">
    <property type="term" value="F:kinase activity"/>
    <property type="evidence" value="ECO:0007669"/>
    <property type="project" value="UniProtKB-KW"/>
</dbReference>
<sequence length="307" mass="30102">MKDGTMGYVVGVDAGGTASTAVVATVDGVVVGRGRSGPGNPLTAGARNAAASVTAAVRDALGGRSPTVIAAATLGIAGPATAAHFAPALAALGVPGPVTVVGDVVTAFAAGSPAASGAVLIAGTGAIAASVRADAVERTSDGLGWLLGDEGSGRWLGLQAVRSAVRNWSAPFATRVAAQAGVSTADEMVYWAQALPLGEIGDLAPLVCAAARSADPHATAIVREAVTHLVRTLDDLGMDGPVVLAGGLLTGDTPIRDGVLAILHERGLIPTTSRDPAAGAAWLAARPLSRLPPTALHKALLGPADNA</sequence>
<name>A0ABQ4A6Y6_9ACTN</name>
<reference evidence="2 3" key="1">
    <citation type="submission" date="2021-01" db="EMBL/GenBank/DDBJ databases">
        <title>Whole genome shotgun sequence of Actinoplanes humidus NBRC 14915.</title>
        <authorList>
            <person name="Komaki H."/>
            <person name="Tamura T."/>
        </authorList>
    </citation>
    <scope>NUCLEOTIDE SEQUENCE [LARGE SCALE GENOMIC DNA]</scope>
    <source>
        <strain evidence="2 3">NBRC 14915</strain>
    </source>
</reference>
<keyword evidence="2" id="KW-0808">Transferase</keyword>
<dbReference type="PANTHER" id="PTHR43190:SF3">
    <property type="entry name" value="N-ACETYL-D-GLUCOSAMINE KINASE"/>
    <property type="match status" value="1"/>
</dbReference>
<dbReference type="Pfam" id="PF01869">
    <property type="entry name" value="BcrAD_BadFG"/>
    <property type="match status" value="1"/>
</dbReference>
<proteinExistence type="predicted"/>
<dbReference type="PANTHER" id="PTHR43190">
    <property type="entry name" value="N-ACETYL-D-GLUCOSAMINE KINASE"/>
    <property type="match status" value="1"/>
</dbReference>
<dbReference type="Proteomes" id="UP000603200">
    <property type="component" value="Unassembled WGS sequence"/>
</dbReference>
<comment type="caution">
    <text evidence="2">The sequence shown here is derived from an EMBL/GenBank/DDBJ whole genome shotgun (WGS) entry which is preliminary data.</text>
</comment>
<dbReference type="InterPro" id="IPR002731">
    <property type="entry name" value="ATPase_BadF"/>
</dbReference>
<keyword evidence="3" id="KW-1185">Reference proteome</keyword>
<dbReference type="InterPro" id="IPR043129">
    <property type="entry name" value="ATPase_NBD"/>
</dbReference>
<evidence type="ECO:0000313" key="3">
    <source>
        <dbReference type="Proteomes" id="UP000603200"/>
    </source>
</evidence>
<feature type="domain" description="ATPase BadF/BadG/BcrA/BcrD type" evidence="1">
    <location>
        <begin position="10"/>
        <end position="283"/>
    </location>
</feature>
<evidence type="ECO:0000313" key="2">
    <source>
        <dbReference type="EMBL" id="GIE26613.1"/>
    </source>
</evidence>
<dbReference type="InterPro" id="IPR052519">
    <property type="entry name" value="Euk-type_GlcNAc_Kinase"/>
</dbReference>
<organism evidence="2 3">
    <name type="scientific">Winogradskya humida</name>
    <dbReference type="NCBI Taxonomy" id="113566"/>
    <lineage>
        <taxon>Bacteria</taxon>
        <taxon>Bacillati</taxon>
        <taxon>Actinomycetota</taxon>
        <taxon>Actinomycetes</taxon>
        <taxon>Micromonosporales</taxon>
        <taxon>Micromonosporaceae</taxon>
        <taxon>Winogradskya</taxon>
    </lineage>
</organism>
<accession>A0ABQ4A6Y6</accession>
<protein>
    <submittedName>
        <fullName evidence="2">N-acetylglucosamine kinase</fullName>
    </submittedName>
</protein>
<dbReference type="SUPFAM" id="SSF53067">
    <property type="entry name" value="Actin-like ATPase domain"/>
    <property type="match status" value="2"/>
</dbReference>
<gene>
    <name evidence="2" type="ORF">Ahu01nite_097150</name>
</gene>
<dbReference type="Gene3D" id="3.30.420.40">
    <property type="match status" value="2"/>
</dbReference>
<dbReference type="EMBL" id="BOMN01000147">
    <property type="protein sequence ID" value="GIE26613.1"/>
    <property type="molecule type" value="Genomic_DNA"/>
</dbReference>